<protein>
    <recommendedName>
        <fullName evidence="2">histidine kinase</fullName>
        <ecNumber evidence="2">2.7.13.3</ecNumber>
    </recommendedName>
</protein>
<dbReference type="PANTHER" id="PTHR43711:SF1">
    <property type="entry name" value="HISTIDINE KINASE 1"/>
    <property type="match status" value="1"/>
</dbReference>
<keyword evidence="5" id="KW-0418">Kinase</keyword>
<dbReference type="EMBL" id="CP064939">
    <property type="protein sequence ID" value="QPH40591.1"/>
    <property type="molecule type" value="Genomic_DNA"/>
</dbReference>
<dbReference type="SMART" id="SM00387">
    <property type="entry name" value="HATPase_c"/>
    <property type="match status" value="1"/>
</dbReference>
<dbReference type="InterPro" id="IPR005467">
    <property type="entry name" value="His_kinase_dom"/>
</dbReference>
<evidence type="ECO:0000313" key="8">
    <source>
        <dbReference type="EMBL" id="QPH40591.1"/>
    </source>
</evidence>
<gene>
    <name evidence="8" type="ORF">IZT61_04740</name>
</gene>
<dbReference type="GO" id="GO:0000155">
    <property type="term" value="F:phosphorelay sensor kinase activity"/>
    <property type="evidence" value="ECO:0007669"/>
    <property type="project" value="InterPro"/>
</dbReference>
<dbReference type="RefSeq" id="WP_196100045.1">
    <property type="nucleotide sequence ID" value="NZ_CP064939.1"/>
</dbReference>
<feature type="domain" description="Histidine kinase" evidence="7">
    <location>
        <begin position="177"/>
        <end position="395"/>
    </location>
</feature>
<dbReference type="PRINTS" id="PR00344">
    <property type="entry name" value="BCTRLSENSOR"/>
</dbReference>
<dbReference type="AlphaFoldDB" id="A0A7S9L164"/>
<keyword evidence="4" id="KW-0808">Transferase</keyword>
<sequence length="395" mass="45728">MNKQFLFVIYPQCLELWYTVLKYVLHCWRNGLSGYSVSIAYEHPKSFIVSFRTSRSAVFHFRSKARRVCIHEPRLQDFFWSRNKDVRPKVLLQIIHSEDQRYVISMLCDCRDGKTVSDVQFRVRRGEHERWLSIAPYLIDDQPKYLLIGIAEDITATKENTEMLNNHNSKKNAILNILAHDLAGPMGAIGNISDMLAKDIRDNATPAIPQYLGLINRITKKSIKLIHDFLNQEFLESAGVALAIKRVELVSRISLTTQEYFDTQEELRIRFSCHSNKDRIFAEIDEDKFMQVINNLISNALKFTPDGGRIDIYVRENRRNIVISVADSGIGIPKKYHADLFEKFTSARRNGLKGEQSTGLGMSIIKTIVEWHQGKVWFESKEDHGSTFFIELPRR</sequence>
<dbReference type="FunFam" id="3.30.565.10:FF:000006">
    <property type="entry name" value="Sensor histidine kinase WalK"/>
    <property type="match status" value="1"/>
</dbReference>
<evidence type="ECO:0000313" key="9">
    <source>
        <dbReference type="Proteomes" id="UP000594759"/>
    </source>
</evidence>
<dbReference type="PANTHER" id="PTHR43711">
    <property type="entry name" value="TWO-COMPONENT HISTIDINE KINASE"/>
    <property type="match status" value="1"/>
</dbReference>
<dbReference type="EC" id="2.7.13.3" evidence="2"/>
<evidence type="ECO:0000256" key="2">
    <source>
        <dbReference type="ARBA" id="ARBA00012438"/>
    </source>
</evidence>
<dbReference type="KEGG" id="pex:IZT61_04740"/>
<dbReference type="SUPFAM" id="SSF55785">
    <property type="entry name" value="PYP-like sensor domain (PAS domain)"/>
    <property type="match status" value="1"/>
</dbReference>
<evidence type="ECO:0000259" key="7">
    <source>
        <dbReference type="PROSITE" id="PS50109"/>
    </source>
</evidence>
<evidence type="ECO:0000256" key="4">
    <source>
        <dbReference type="ARBA" id="ARBA00022679"/>
    </source>
</evidence>
<dbReference type="Pfam" id="PF02518">
    <property type="entry name" value="HATPase_c"/>
    <property type="match status" value="1"/>
</dbReference>
<name>A0A7S9L164_9SPHI</name>
<proteinExistence type="predicted"/>
<dbReference type="InterPro" id="IPR036097">
    <property type="entry name" value="HisK_dim/P_sf"/>
</dbReference>
<dbReference type="Gene3D" id="1.10.287.130">
    <property type="match status" value="1"/>
</dbReference>
<keyword evidence="3" id="KW-0597">Phosphoprotein</keyword>
<dbReference type="Proteomes" id="UP000594759">
    <property type="component" value="Chromosome"/>
</dbReference>
<evidence type="ECO:0000256" key="6">
    <source>
        <dbReference type="ARBA" id="ARBA00023012"/>
    </source>
</evidence>
<evidence type="ECO:0000256" key="5">
    <source>
        <dbReference type="ARBA" id="ARBA00022777"/>
    </source>
</evidence>
<evidence type="ECO:0000256" key="1">
    <source>
        <dbReference type="ARBA" id="ARBA00000085"/>
    </source>
</evidence>
<dbReference type="SUPFAM" id="SSF55874">
    <property type="entry name" value="ATPase domain of HSP90 chaperone/DNA topoisomerase II/histidine kinase"/>
    <property type="match status" value="1"/>
</dbReference>
<comment type="catalytic activity">
    <reaction evidence="1">
        <text>ATP + protein L-histidine = ADP + protein N-phospho-L-histidine.</text>
        <dbReference type="EC" id="2.7.13.3"/>
    </reaction>
</comment>
<dbReference type="InterPro" id="IPR003594">
    <property type="entry name" value="HATPase_dom"/>
</dbReference>
<dbReference type="InterPro" id="IPR004358">
    <property type="entry name" value="Sig_transdc_His_kin-like_C"/>
</dbReference>
<dbReference type="SUPFAM" id="SSF47384">
    <property type="entry name" value="Homodimeric domain of signal transducing histidine kinase"/>
    <property type="match status" value="1"/>
</dbReference>
<dbReference type="Gene3D" id="3.30.565.10">
    <property type="entry name" value="Histidine kinase-like ATPase, C-terminal domain"/>
    <property type="match status" value="1"/>
</dbReference>
<dbReference type="InterPro" id="IPR036890">
    <property type="entry name" value="HATPase_C_sf"/>
</dbReference>
<keyword evidence="9" id="KW-1185">Reference proteome</keyword>
<dbReference type="PROSITE" id="PS50109">
    <property type="entry name" value="HIS_KIN"/>
    <property type="match status" value="1"/>
</dbReference>
<keyword evidence="6" id="KW-0902">Two-component regulatory system</keyword>
<accession>A0A7S9L164</accession>
<dbReference type="InterPro" id="IPR035965">
    <property type="entry name" value="PAS-like_dom_sf"/>
</dbReference>
<dbReference type="Gene3D" id="3.30.450.20">
    <property type="entry name" value="PAS domain"/>
    <property type="match status" value="1"/>
</dbReference>
<dbReference type="CDD" id="cd00075">
    <property type="entry name" value="HATPase"/>
    <property type="match status" value="1"/>
</dbReference>
<organism evidence="8 9">
    <name type="scientific">Pedobacter endophyticus</name>
    <dbReference type="NCBI Taxonomy" id="2789740"/>
    <lineage>
        <taxon>Bacteria</taxon>
        <taxon>Pseudomonadati</taxon>
        <taxon>Bacteroidota</taxon>
        <taxon>Sphingobacteriia</taxon>
        <taxon>Sphingobacteriales</taxon>
        <taxon>Sphingobacteriaceae</taxon>
        <taxon>Pedobacter</taxon>
    </lineage>
</organism>
<dbReference type="InterPro" id="IPR050736">
    <property type="entry name" value="Sensor_HK_Regulatory"/>
</dbReference>
<reference evidence="8 9" key="1">
    <citation type="submission" date="2020-11" db="EMBL/GenBank/DDBJ databases">
        <title>Pedobacter endophytica, an endophytic bacteria isolated form Carex pumila.</title>
        <authorList>
            <person name="Peng Y."/>
            <person name="Jiang L."/>
            <person name="Lee J."/>
        </authorList>
    </citation>
    <scope>NUCLEOTIDE SEQUENCE [LARGE SCALE GENOMIC DNA]</scope>
    <source>
        <strain evidence="8 9">JBR3-12</strain>
    </source>
</reference>
<evidence type="ECO:0000256" key="3">
    <source>
        <dbReference type="ARBA" id="ARBA00022553"/>
    </source>
</evidence>